<dbReference type="AlphaFoldDB" id="A0AAP2BIG8"/>
<dbReference type="Gene3D" id="3.30.1150.10">
    <property type="match status" value="1"/>
</dbReference>
<dbReference type="Proteomes" id="UP000673434">
    <property type="component" value="Unassembled WGS sequence"/>
</dbReference>
<dbReference type="RefSeq" id="WP_210846348.1">
    <property type="nucleotide sequence ID" value="NZ_JAGKON010000013.1"/>
</dbReference>
<organism evidence="2 3">
    <name type="scientific">Klebsiella oxytoca</name>
    <dbReference type="NCBI Taxonomy" id="571"/>
    <lineage>
        <taxon>Bacteria</taxon>
        <taxon>Pseudomonadati</taxon>
        <taxon>Pseudomonadota</taxon>
        <taxon>Gammaproteobacteria</taxon>
        <taxon>Enterobacterales</taxon>
        <taxon>Enterobacteriaceae</taxon>
        <taxon>Klebsiella/Raoultella group</taxon>
        <taxon>Klebsiella</taxon>
    </lineage>
</organism>
<sequence length="119" mass="13321">MMRVKTLYLLLVLSGTTFADELPVSAADAVPERQINNYVSAIMRAIQSQFYEASKYKGKECDLNLKIGRDGNVLDATVERGDKELCQRALNAVSYAKLPKPPSDEVWNRVKKVTLAFKP</sequence>
<dbReference type="GO" id="GO:0016020">
    <property type="term" value="C:membrane"/>
    <property type="evidence" value="ECO:0007669"/>
    <property type="project" value="InterPro"/>
</dbReference>
<keyword evidence="3" id="KW-1185">Reference proteome</keyword>
<feature type="chain" id="PRO_5042815667" evidence="1">
    <location>
        <begin position="20"/>
        <end position="119"/>
    </location>
</feature>
<dbReference type="EMBL" id="JAGKON010000013">
    <property type="protein sequence ID" value="MBQ0600949.1"/>
    <property type="molecule type" value="Genomic_DNA"/>
</dbReference>
<name>A0AAP2BIG8_KLEOX</name>
<protein>
    <submittedName>
        <fullName evidence="2">Cell envelope integrity protein TolA</fullName>
    </submittedName>
</protein>
<dbReference type="GO" id="GO:0043213">
    <property type="term" value="P:bacteriocin transport"/>
    <property type="evidence" value="ECO:0007669"/>
    <property type="project" value="InterPro"/>
</dbReference>
<dbReference type="InterPro" id="IPR014161">
    <property type="entry name" value="Tol-Pal_TolA"/>
</dbReference>
<evidence type="ECO:0000313" key="3">
    <source>
        <dbReference type="Proteomes" id="UP000673434"/>
    </source>
</evidence>
<gene>
    <name evidence="2" type="primary">tolA</name>
    <name evidence="2" type="ORF">J7S78_14210</name>
</gene>
<evidence type="ECO:0000256" key="1">
    <source>
        <dbReference type="SAM" id="SignalP"/>
    </source>
</evidence>
<dbReference type="GO" id="GO:0019534">
    <property type="term" value="F:toxin transmembrane transporter activity"/>
    <property type="evidence" value="ECO:0007669"/>
    <property type="project" value="InterPro"/>
</dbReference>
<dbReference type="NCBIfam" id="TIGR02794">
    <property type="entry name" value="tolA_full"/>
    <property type="match status" value="1"/>
</dbReference>
<accession>A0AAP2BIG8</accession>
<dbReference type="SUPFAM" id="SSF74653">
    <property type="entry name" value="TolA/TonB C-terminal domain"/>
    <property type="match status" value="1"/>
</dbReference>
<comment type="caution">
    <text evidence="2">The sequence shown here is derived from an EMBL/GenBank/DDBJ whole genome shotgun (WGS) entry which is preliminary data.</text>
</comment>
<feature type="signal peptide" evidence="1">
    <location>
        <begin position="1"/>
        <end position="19"/>
    </location>
</feature>
<keyword evidence="1" id="KW-0732">Signal</keyword>
<proteinExistence type="predicted"/>
<evidence type="ECO:0000313" key="2">
    <source>
        <dbReference type="EMBL" id="MBQ0600949.1"/>
    </source>
</evidence>
<dbReference type="Pfam" id="PF06519">
    <property type="entry name" value="TolA"/>
    <property type="match status" value="1"/>
</dbReference>
<reference evidence="2 3" key="1">
    <citation type="submission" date="2021-03" db="EMBL/GenBank/DDBJ databases">
        <authorList>
            <person name="Stanton E."/>
        </authorList>
    </citation>
    <scope>NUCLEOTIDE SEQUENCE [LARGE SCALE GENOMIC DNA]</scope>
    <source>
        <strain evidence="2 3">2020EL-00037</strain>
    </source>
</reference>